<keyword evidence="4" id="KW-0862">Zinc</keyword>
<keyword evidence="5" id="KW-0456">Lyase</keyword>
<proteinExistence type="inferred from homology"/>
<reference evidence="10 11" key="1">
    <citation type="journal article" date="2011" name="Genome Biol.">
        <title>Genome sequence of the insect pathogenic fungus Cordyceps militaris, a valued traditional Chinese medicine.</title>
        <authorList>
            <person name="Zheng P."/>
            <person name="Xia Y."/>
            <person name="Xiao G."/>
            <person name="Xiong C."/>
            <person name="Hu X."/>
            <person name="Zhang S."/>
            <person name="Zheng H."/>
            <person name="Huang Y."/>
            <person name="Zhou Y."/>
            <person name="Wang S."/>
            <person name="Zhao G.P."/>
            <person name="Liu X."/>
            <person name="St Leger R.J."/>
            <person name="Wang C."/>
        </authorList>
    </citation>
    <scope>NUCLEOTIDE SEQUENCE [LARGE SCALE GENOMIC DNA]</scope>
    <source>
        <strain evidence="10 11">CM01</strain>
    </source>
</reference>
<feature type="signal peptide" evidence="8">
    <location>
        <begin position="1"/>
        <end position="20"/>
    </location>
</feature>
<keyword evidence="3" id="KW-0479">Metal-binding</keyword>
<dbReference type="PANTHER" id="PTHR18952:SF265">
    <property type="entry name" value="CARBONIC ANHYDRASE"/>
    <property type="match status" value="1"/>
</dbReference>
<dbReference type="GO" id="GO:0008270">
    <property type="term" value="F:zinc ion binding"/>
    <property type="evidence" value="ECO:0007669"/>
    <property type="project" value="InterPro"/>
</dbReference>
<dbReference type="InParanoid" id="G3JQQ1"/>
<dbReference type="RefSeq" id="XP_006673010.1">
    <property type="nucleotide sequence ID" value="XM_006672947.1"/>
</dbReference>
<dbReference type="PANTHER" id="PTHR18952">
    <property type="entry name" value="CARBONIC ANHYDRASE"/>
    <property type="match status" value="1"/>
</dbReference>
<organism evidence="10 11">
    <name type="scientific">Cordyceps militaris (strain CM01)</name>
    <name type="common">Caterpillar fungus</name>
    <dbReference type="NCBI Taxonomy" id="983644"/>
    <lineage>
        <taxon>Eukaryota</taxon>
        <taxon>Fungi</taxon>
        <taxon>Dikarya</taxon>
        <taxon>Ascomycota</taxon>
        <taxon>Pezizomycotina</taxon>
        <taxon>Sordariomycetes</taxon>
        <taxon>Hypocreomycetidae</taxon>
        <taxon>Hypocreales</taxon>
        <taxon>Cordycipitaceae</taxon>
        <taxon>Cordyceps</taxon>
    </lineage>
</organism>
<dbReference type="Proteomes" id="UP000001610">
    <property type="component" value="Unassembled WGS sequence"/>
</dbReference>
<evidence type="ECO:0000256" key="2">
    <source>
        <dbReference type="ARBA" id="ARBA00012925"/>
    </source>
</evidence>
<accession>G3JQQ1</accession>
<feature type="chain" id="PRO_5003446485" description="carbonic anhydrase" evidence="8">
    <location>
        <begin position="21"/>
        <end position="334"/>
    </location>
</feature>
<dbReference type="PROSITE" id="PS51257">
    <property type="entry name" value="PROKAR_LIPOPROTEIN"/>
    <property type="match status" value="1"/>
</dbReference>
<feature type="compositionally biased region" description="Low complexity" evidence="7">
    <location>
        <begin position="177"/>
        <end position="187"/>
    </location>
</feature>
<dbReference type="InterPro" id="IPR001148">
    <property type="entry name" value="CA_dom"/>
</dbReference>
<evidence type="ECO:0000256" key="3">
    <source>
        <dbReference type="ARBA" id="ARBA00022723"/>
    </source>
</evidence>
<keyword evidence="11" id="KW-1185">Reference proteome</keyword>
<dbReference type="GO" id="GO:0004089">
    <property type="term" value="F:carbonate dehydratase activity"/>
    <property type="evidence" value="ECO:0007669"/>
    <property type="project" value="UniProtKB-EC"/>
</dbReference>
<dbReference type="VEuPathDB" id="FungiDB:CCM_07807"/>
<evidence type="ECO:0000256" key="7">
    <source>
        <dbReference type="SAM" id="MobiDB-lite"/>
    </source>
</evidence>
<evidence type="ECO:0000256" key="5">
    <source>
        <dbReference type="ARBA" id="ARBA00023239"/>
    </source>
</evidence>
<dbReference type="OMA" id="FQTYEGS"/>
<keyword evidence="8" id="KW-0732">Signal</keyword>
<evidence type="ECO:0000256" key="6">
    <source>
        <dbReference type="ARBA" id="ARBA00048348"/>
    </source>
</evidence>
<evidence type="ECO:0000256" key="1">
    <source>
        <dbReference type="ARBA" id="ARBA00010718"/>
    </source>
</evidence>
<comment type="similarity">
    <text evidence="1">Belongs to the alpha-carbonic anhydrase family.</text>
</comment>
<evidence type="ECO:0000313" key="10">
    <source>
        <dbReference type="EMBL" id="EGX89555.1"/>
    </source>
</evidence>
<dbReference type="EMBL" id="JH126404">
    <property type="protein sequence ID" value="EGX89555.1"/>
    <property type="molecule type" value="Genomic_DNA"/>
</dbReference>
<dbReference type="KEGG" id="cmt:CCM_07807"/>
<feature type="domain" description="Alpha-carbonic anhydrase" evidence="9">
    <location>
        <begin position="40"/>
        <end position="334"/>
    </location>
</feature>
<dbReference type="OrthoDB" id="429145at2759"/>
<dbReference type="Gene3D" id="3.10.200.10">
    <property type="entry name" value="Alpha carbonic anhydrase"/>
    <property type="match status" value="1"/>
</dbReference>
<evidence type="ECO:0000256" key="4">
    <source>
        <dbReference type="ARBA" id="ARBA00022833"/>
    </source>
</evidence>
<dbReference type="PROSITE" id="PS51144">
    <property type="entry name" value="ALPHA_CA_2"/>
    <property type="match status" value="1"/>
</dbReference>
<protein>
    <recommendedName>
        <fullName evidence="2">carbonic anhydrase</fullName>
        <ecNumber evidence="2">4.2.1.1</ecNumber>
    </recommendedName>
</protein>
<evidence type="ECO:0000313" key="11">
    <source>
        <dbReference type="Proteomes" id="UP000001610"/>
    </source>
</evidence>
<dbReference type="AlphaFoldDB" id="G3JQQ1"/>
<feature type="compositionally biased region" description="Basic residues" evidence="7">
    <location>
        <begin position="190"/>
        <end position="202"/>
    </location>
</feature>
<comment type="catalytic activity">
    <reaction evidence="6">
        <text>hydrogencarbonate + H(+) = CO2 + H2O</text>
        <dbReference type="Rhea" id="RHEA:10748"/>
        <dbReference type="ChEBI" id="CHEBI:15377"/>
        <dbReference type="ChEBI" id="CHEBI:15378"/>
        <dbReference type="ChEBI" id="CHEBI:16526"/>
        <dbReference type="ChEBI" id="CHEBI:17544"/>
        <dbReference type="EC" id="4.2.1.1"/>
    </reaction>
</comment>
<dbReference type="Pfam" id="PF00194">
    <property type="entry name" value="Carb_anhydrase"/>
    <property type="match status" value="2"/>
</dbReference>
<dbReference type="GeneID" id="18169817"/>
<feature type="region of interest" description="Disordered" evidence="7">
    <location>
        <begin position="177"/>
        <end position="207"/>
    </location>
</feature>
<dbReference type="InterPro" id="IPR023561">
    <property type="entry name" value="Carbonic_anhydrase_a-class"/>
</dbReference>
<dbReference type="CDD" id="cd03124">
    <property type="entry name" value="alpha_CA_prokaryotic_like"/>
    <property type="match status" value="1"/>
</dbReference>
<dbReference type="STRING" id="983644.G3JQQ1"/>
<name>G3JQQ1_CORMM</name>
<evidence type="ECO:0000256" key="8">
    <source>
        <dbReference type="SAM" id="SignalP"/>
    </source>
</evidence>
<dbReference type="EC" id="4.2.1.1" evidence="2"/>
<dbReference type="InterPro" id="IPR041891">
    <property type="entry name" value="Alpha_CA_prokaryot-like"/>
</dbReference>
<evidence type="ECO:0000259" key="9">
    <source>
        <dbReference type="PROSITE" id="PS51144"/>
    </source>
</evidence>
<dbReference type="eggNOG" id="KOG0382">
    <property type="taxonomic scope" value="Eukaryota"/>
</dbReference>
<dbReference type="SUPFAM" id="SSF51069">
    <property type="entry name" value="Carbonic anhydrase"/>
    <property type="match status" value="1"/>
</dbReference>
<dbReference type="HOGENOM" id="CLU_039326_0_1_1"/>
<dbReference type="SMART" id="SM01057">
    <property type="entry name" value="Carb_anhydrase"/>
    <property type="match status" value="1"/>
</dbReference>
<dbReference type="InterPro" id="IPR036398">
    <property type="entry name" value="CA_dom_sf"/>
</dbReference>
<gene>
    <name evidence="10" type="ORF">CCM_07807</name>
</gene>
<sequence>MLLRKVVGMSLLLPAVQVSASCGYGTILHPRAENGTLEVKDFGYFGSKGPTVWVALDPTANALCASGNSQSPINLVKGSQSIVPAAELKLAIPDMPDGATFENLGTTVEVVAAGGNMSFGGTAYTLQQFHFHLPSEHLDNGASMAMEMHMVWQGAGGEVAVVGVFVDIADGAAAGAAPQDGAVAAEAQSRRRSPSLRTRSKRAAQAAAPPLPGIKTGFFHVNAPDNEAKVSSTLLETVLSSVAEVSTPGSTTKTKPLVMSELVDTLAAGAFQTYEGSLTTPPCSEGVRWLVSNQILSIQPDTFLGARSVIGFNSRFPQNTPGQANVLSLAAARL</sequence>